<gene>
    <name evidence="5" type="ORF">GB882_00965</name>
</gene>
<comment type="caution">
    <text evidence="5">The sequence shown here is derived from an EMBL/GenBank/DDBJ whole genome shotgun (WGS) entry which is preliminary data.</text>
</comment>
<evidence type="ECO:0000256" key="1">
    <source>
        <dbReference type="ARBA" id="ARBA00005104"/>
    </source>
</evidence>
<evidence type="ECO:0000313" key="5">
    <source>
        <dbReference type="EMBL" id="MPV87222.1"/>
    </source>
</evidence>
<evidence type="ECO:0000256" key="2">
    <source>
        <dbReference type="ARBA" id="ARBA00022857"/>
    </source>
</evidence>
<dbReference type="PANTHER" id="PTHR38011">
    <property type="entry name" value="DIHYDROFOLATE REDUCTASE FAMILY PROTEIN (AFU_ORTHOLOGUE AFUA_8G06820)"/>
    <property type="match status" value="1"/>
</dbReference>
<sequence length="238" mass="25117">MLDTEELVLRYAVPDREVPHLRVNVISSLDGAATHDGVSGGLNNADDKQVFDTLRMLSDAVLVGAGTLRQEGYGAMVLDPPAVAWRTARRLPAHPTLAVVSGRLDLDPQSPMFTEAPARPLVLTHAGAPADRRRALAAVAEVVVCGGNAVDPARVVRALAGRGLAQVLCEGGPHLLGTLIAADLVDELCLTLSPVLEGGDAGRITAGGAQVTRTMRLAHVLTADDMLLLRYLRAHRRS</sequence>
<evidence type="ECO:0000256" key="3">
    <source>
        <dbReference type="ARBA" id="ARBA00023002"/>
    </source>
</evidence>
<evidence type="ECO:0000313" key="6">
    <source>
        <dbReference type="Proteomes" id="UP000429644"/>
    </source>
</evidence>
<keyword evidence="2" id="KW-0521">NADP</keyword>
<keyword evidence="6" id="KW-1185">Reference proteome</keyword>
<feature type="domain" description="Bacterial bifunctional deaminase-reductase C-terminal" evidence="4">
    <location>
        <begin position="19"/>
        <end position="225"/>
    </location>
</feature>
<dbReference type="Gene3D" id="3.40.430.10">
    <property type="entry name" value="Dihydrofolate Reductase, subunit A"/>
    <property type="match status" value="1"/>
</dbReference>
<dbReference type="Proteomes" id="UP000429644">
    <property type="component" value="Unassembled WGS sequence"/>
</dbReference>
<reference evidence="5 6" key="1">
    <citation type="submission" date="2019-10" db="EMBL/GenBank/DDBJ databases">
        <title>Georgenia wutianyii sp. nov. and Georgenia yuyongxinii sp. nov. isolated from plateau pika (Ochotona curzoniae) in the Qinghai-Tibet plateau of China.</title>
        <authorList>
            <person name="Tian Z."/>
        </authorList>
    </citation>
    <scope>NUCLEOTIDE SEQUENCE [LARGE SCALE GENOMIC DNA]</scope>
    <source>
        <strain evidence="5 6">JCM 15130</strain>
    </source>
</reference>
<dbReference type="InterPro" id="IPR024072">
    <property type="entry name" value="DHFR-like_dom_sf"/>
</dbReference>
<dbReference type="PANTHER" id="PTHR38011:SF7">
    <property type="entry name" value="2,5-DIAMINO-6-RIBOSYLAMINO-4(3H)-PYRIMIDINONE 5'-PHOSPHATE REDUCTASE"/>
    <property type="match status" value="1"/>
</dbReference>
<accession>A0A7J9URT1</accession>
<dbReference type="EMBL" id="WHPD01000208">
    <property type="protein sequence ID" value="MPV87222.1"/>
    <property type="molecule type" value="Genomic_DNA"/>
</dbReference>
<dbReference type="GO" id="GO:0009231">
    <property type="term" value="P:riboflavin biosynthetic process"/>
    <property type="evidence" value="ECO:0007669"/>
    <property type="project" value="InterPro"/>
</dbReference>
<dbReference type="GO" id="GO:0008703">
    <property type="term" value="F:5-amino-6-(5-phosphoribosylamino)uracil reductase activity"/>
    <property type="evidence" value="ECO:0007669"/>
    <property type="project" value="InterPro"/>
</dbReference>
<dbReference type="SUPFAM" id="SSF53597">
    <property type="entry name" value="Dihydrofolate reductase-like"/>
    <property type="match status" value="1"/>
</dbReference>
<keyword evidence="3" id="KW-0560">Oxidoreductase</keyword>
<dbReference type="InterPro" id="IPR050765">
    <property type="entry name" value="Riboflavin_Biosynth_HTPR"/>
</dbReference>
<dbReference type="RefSeq" id="WP_226909286.1">
    <property type="nucleotide sequence ID" value="NZ_BAAAOT010000001.1"/>
</dbReference>
<proteinExistence type="predicted"/>
<dbReference type="NCBIfam" id="NF010663">
    <property type="entry name" value="PRK14059.1-1"/>
    <property type="match status" value="1"/>
</dbReference>
<comment type="pathway">
    <text evidence="1">Cofactor biosynthesis; riboflavin biosynthesis.</text>
</comment>
<evidence type="ECO:0000259" key="4">
    <source>
        <dbReference type="Pfam" id="PF01872"/>
    </source>
</evidence>
<name>A0A7J9URT1_9MICO</name>
<dbReference type="Pfam" id="PF01872">
    <property type="entry name" value="RibD_C"/>
    <property type="match status" value="1"/>
</dbReference>
<organism evidence="5 6">
    <name type="scientific">Georgenia ruanii</name>
    <dbReference type="NCBI Taxonomy" id="348442"/>
    <lineage>
        <taxon>Bacteria</taxon>
        <taxon>Bacillati</taxon>
        <taxon>Actinomycetota</taxon>
        <taxon>Actinomycetes</taxon>
        <taxon>Micrococcales</taxon>
        <taxon>Bogoriellaceae</taxon>
        <taxon>Georgenia</taxon>
    </lineage>
</organism>
<dbReference type="AlphaFoldDB" id="A0A7J9URT1"/>
<protein>
    <submittedName>
        <fullName evidence="5">Pyrimidine reductase family protein</fullName>
    </submittedName>
</protein>
<dbReference type="InterPro" id="IPR002734">
    <property type="entry name" value="RibDG_C"/>
</dbReference>